<dbReference type="RefSeq" id="WP_119360440.1">
    <property type="nucleotide sequence ID" value="NZ_QWKZ01000059.1"/>
</dbReference>
<keyword evidence="5" id="KW-1185">Reference proteome</keyword>
<dbReference type="GO" id="GO:0005829">
    <property type="term" value="C:cytosol"/>
    <property type="evidence" value="ECO:0007669"/>
    <property type="project" value="TreeGrafter"/>
</dbReference>
<dbReference type="EC" id="4.1.2.17" evidence="4"/>
<reference evidence="4 5" key="1">
    <citation type="submission" date="2018-08" db="EMBL/GenBank/DDBJ databases">
        <title>Meiothermus luteus KCTC 52599 genome sequencing project.</title>
        <authorList>
            <person name="Da Costa M.S."/>
            <person name="Albuquerque L."/>
            <person name="Raposo P."/>
            <person name="Froufe H.J.C."/>
            <person name="Barroso C.S."/>
            <person name="Egas C."/>
        </authorList>
    </citation>
    <scope>NUCLEOTIDE SEQUENCE [LARGE SCALE GENOMIC DNA]</scope>
    <source>
        <strain evidence="4 5">KCTC 52599</strain>
    </source>
</reference>
<evidence type="ECO:0000313" key="4">
    <source>
        <dbReference type="EMBL" id="RIH84544.1"/>
    </source>
</evidence>
<protein>
    <submittedName>
        <fullName evidence="4">L-fuculose phosphate aldolase</fullName>
        <ecNumber evidence="4">4.1.2.17</ecNumber>
    </submittedName>
</protein>
<dbReference type="InterPro" id="IPR001303">
    <property type="entry name" value="Aldolase_II/adducin_N"/>
</dbReference>
<dbReference type="EMBL" id="QWKZ01000059">
    <property type="protein sequence ID" value="RIH84544.1"/>
    <property type="molecule type" value="Genomic_DNA"/>
</dbReference>
<dbReference type="Proteomes" id="UP000265800">
    <property type="component" value="Unassembled WGS sequence"/>
</dbReference>
<dbReference type="GO" id="GO:0019323">
    <property type="term" value="P:pentose catabolic process"/>
    <property type="evidence" value="ECO:0007669"/>
    <property type="project" value="TreeGrafter"/>
</dbReference>
<sequence length="207" mass="22809">MKARLFLAFQQVGADLFAAGLASATSGNYSVRERDGLWITRSGAQKAHLTAEDLLWIPLEPDPKRDQGASVERVVHRAVYRHTDATALVHAHPRHAIALSFHLEVVQPIDLEGRYYFDRIPVLSPRTASATEEVAEAVVGALRGHRACLVRGHGAFVKGTLPEPEEALLQAYSLMTSLEEACQVLFLERLWRFCKGSGEGQNEGAVR</sequence>
<dbReference type="GO" id="GO:0046872">
    <property type="term" value="F:metal ion binding"/>
    <property type="evidence" value="ECO:0007669"/>
    <property type="project" value="UniProtKB-KW"/>
</dbReference>
<dbReference type="InterPro" id="IPR050197">
    <property type="entry name" value="Aldolase_class_II_sugar_metab"/>
</dbReference>
<feature type="domain" description="Class II aldolase/adducin N-terminal" evidence="3">
    <location>
        <begin position="7"/>
        <end position="186"/>
    </location>
</feature>
<dbReference type="SMART" id="SM01007">
    <property type="entry name" value="Aldolase_II"/>
    <property type="match status" value="1"/>
</dbReference>
<dbReference type="PANTHER" id="PTHR22789">
    <property type="entry name" value="FUCULOSE PHOSPHATE ALDOLASE"/>
    <property type="match status" value="1"/>
</dbReference>
<keyword evidence="1" id="KW-0479">Metal-binding</keyword>
<evidence type="ECO:0000256" key="1">
    <source>
        <dbReference type="ARBA" id="ARBA00022723"/>
    </source>
</evidence>
<dbReference type="Pfam" id="PF00596">
    <property type="entry name" value="Aldolase_II"/>
    <property type="match status" value="1"/>
</dbReference>
<dbReference type="Gene3D" id="3.40.225.10">
    <property type="entry name" value="Class II aldolase/adducin N-terminal domain"/>
    <property type="match status" value="1"/>
</dbReference>
<comment type="caution">
    <text evidence="4">The sequence shown here is derived from an EMBL/GenBank/DDBJ whole genome shotgun (WGS) entry which is preliminary data.</text>
</comment>
<proteinExistence type="predicted"/>
<keyword evidence="2 4" id="KW-0456">Lyase</keyword>
<dbReference type="GO" id="GO:0008738">
    <property type="term" value="F:L-fuculose-phosphate aldolase activity"/>
    <property type="evidence" value="ECO:0007669"/>
    <property type="project" value="UniProtKB-EC"/>
</dbReference>
<evidence type="ECO:0000313" key="5">
    <source>
        <dbReference type="Proteomes" id="UP000265800"/>
    </source>
</evidence>
<evidence type="ECO:0000256" key="2">
    <source>
        <dbReference type="ARBA" id="ARBA00023239"/>
    </source>
</evidence>
<dbReference type="SUPFAM" id="SSF53639">
    <property type="entry name" value="AraD/HMP-PK domain-like"/>
    <property type="match status" value="1"/>
</dbReference>
<gene>
    <name evidence="4" type="primary">fucA</name>
    <name evidence="4" type="ORF">Mlute_01857</name>
</gene>
<name>A0A399EIJ4_9DEIN</name>
<dbReference type="OrthoDB" id="9794581at2"/>
<organism evidence="4 5">
    <name type="scientific">Meiothermus luteus</name>
    <dbReference type="NCBI Taxonomy" id="2026184"/>
    <lineage>
        <taxon>Bacteria</taxon>
        <taxon>Thermotogati</taxon>
        <taxon>Deinococcota</taxon>
        <taxon>Deinococci</taxon>
        <taxon>Thermales</taxon>
        <taxon>Thermaceae</taxon>
        <taxon>Meiothermus</taxon>
    </lineage>
</organism>
<dbReference type="AlphaFoldDB" id="A0A399EIJ4"/>
<evidence type="ECO:0000259" key="3">
    <source>
        <dbReference type="SMART" id="SM01007"/>
    </source>
</evidence>
<dbReference type="InterPro" id="IPR036409">
    <property type="entry name" value="Aldolase_II/adducin_N_sf"/>
</dbReference>
<accession>A0A399EIJ4</accession>
<dbReference type="PANTHER" id="PTHR22789:SF0">
    <property type="entry name" value="3-OXO-TETRONATE 4-PHOSPHATE DECARBOXYLASE-RELATED"/>
    <property type="match status" value="1"/>
</dbReference>